<feature type="region of interest" description="Disordered" evidence="1">
    <location>
        <begin position="297"/>
        <end position="334"/>
    </location>
</feature>
<reference evidence="3 4" key="1">
    <citation type="submission" date="2017-06" db="EMBL/GenBank/DDBJ databases">
        <authorList>
            <person name="Kim H.J."/>
            <person name="Triplett B.A."/>
        </authorList>
    </citation>
    <scope>NUCLEOTIDE SEQUENCE [LARGE SCALE GENOMIC DNA]</scope>
    <source>
        <strain evidence="3">FRACA_ARgP5</strain>
    </source>
</reference>
<dbReference type="AlphaFoldDB" id="A0A2I2KKD3"/>
<dbReference type="EMBL" id="FZMO01000031">
    <property type="protein sequence ID" value="SNQ46104.1"/>
    <property type="molecule type" value="Genomic_DNA"/>
</dbReference>
<evidence type="ECO:0000259" key="2">
    <source>
        <dbReference type="Pfam" id="PF19955"/>
    </source>
</evidence>
<keyword evidence="4" id="KW-1185">Reference proteome</keyword>
<dbReference type="OrthoDB" id="3204097at2"/>
<dbReference type="InterPro" id="IPR029787">
    <property type="entry name" value="Nucleotide_cyclase"/>
</dbReference>
<dbReference type="SUPFAM" id="SSF55073">
    <property type="entry name" value="Nucleotide cyclase"/>
    <property type="match status" value="1"/>
</dbReference>
<accession>A0A2I2KKD3</accession>
<feature type="domain" description="Effector-associated" evidence="2">
    <location>
        <begin position="4"/>
        <end position="86"/>
    </location>
</feature>
<gene>
    <name evidence="3" type="ORF">FRACA_1260002</name>
</gene>
<dbReference type="Pfam" id="PF19955">
    <property type="entry name" value="EAD1"/>
    <property type="match status" value="1"/>
</dbReference>
<evidence type="ECO:0000313" key="4">
    <source>
        <dbReference type="Proteomes" id="UP000234331"/>
    </source>
</evidence>
<feature type="compositionally biased region" description="Pro residues" evidence="1">
    <location>
        <begin position="325"/>
        <end position="334"/>
    </location>
</feature>
<dbReference type="Proteomes" id="UP000234331">
    <property type="component" value="Unassembled WGS sequence"/>
</dbReference>
<sequence>MTQRLSEAEIEALARSYSTRTRAIQLLERAGLSRDRAPVFVDSARDFWFEVAFVVEAGAMIDGRARILATAARDYPGNPAFSAARASPRHGQHTGPEFGPGQPVDLPRHVSLFSLDARGYSKNDLHGQGDWQDGLREIVAAARKNTGLVDHLVVLFQNSGDGCLCAIDGSVAKAILASDFVRELRIAQKAFNRYRPADSRLRLRMSLHQGEIVSKADGAAGDAVVVTTRLIDAPAVRQFLTDYPEADLVLAMSPAFFASTAAERLRDLDPEQFTEIPVSVSDKYEGVAWVTLPGHPGNPPVLSTPRAGGPVPAGTFGARRSGGDGPPPFPGRLA</sequence>
<dbReference type="Gene3D" id="3.30.70.1230">
    <property type="entry name" value="Nucleotide cyclase"/>
    <property type="match status" value="1"/>
</dbReference>
<name>A0A2I2KKD3_9ACTN</name>
<organism evidence="3 4">
    <name type="scientific">Frankia canadensis</name>
    <dbReference type="NCBI Taxonomy" id="1836972"/>
    <lineage>
        <taxon>Bacteria</taxon>
        <taxon>Bacillati</taxon>
        <taxon>Actinomycetota</taxon>
        <taxon>Actinomycetes</taxon>
        <taxon>Frankiales</taxon>
        <taxon>Frankiaceae</taxon>
        <taxon>Frankia</taxon>
    </lineage>
</organism>
<feature type="region of interest" description="Disordered" evidence="1">
    <location>
        <begin position="79"/>
        <end position="101"/>
    </location>
</feature>
<protein>
    <recommendedName>
        <fullName evidence="2">Effector-associated domain-containing protein</fullName>
    </recommendedName>
</protein>
<proteinExistence type="predicted"/>
<evidence type="ECO:0000313" key="3">
    <source>
        <dbReference type="EMBL" id="SNQ46104.1"/>
    </source>
</evidence>
<evidence type="ECO:0000256" key="1">
    <source>
        <dbReference type="SAM" id="MobiDB-lite"/>
    </source>
</evidence>
<dbReference type="RefSeq" id="WP_101830196.1">
    <property type="nucleotide sequence ID" value="NZ_FZMO01000031.1"/>
</dbReference>
<dbReference type="InterPro" id="IPR045430">
    <property type="entry name" value="EAD1"/>
</dbReference>